<feature type="region of interest" description="Disordered" evidence="1">
    <location>
        <begin position="197"/>
        <end position="247"/>
    </location>
</feature>
<evidence type="ECO:0000256" key="1">
    <source>
        <dbReference type="SAM" id="MobiDB-lite"/>
    </source>
</evidence>
<organism evidence="4 5">
    <name type="scientific">Actinomadura barringtoniae</name>
    <dbReference type="NCBI Taxonomy" id="1427535"/>
    <lineage>
        <taxon>Bacteria</taxon>
        <taxon>Bacillati</taxon>
        <taxon>Actinomycetota</taxon>
        <taxon>Actinomycetes</taxon>
        <taxon>Streptosporangiales</taxon>
        <taxon>Thermomonosporaceae</taxon>
        <taxon>Actinomadura</taxon>
    </lineage>
</organism>
<reference evidence="4" key="1">
    <citation type="submission" date="2021-03" db="EMBL/GenBank/DDBJ databases">
        <authorList>
            <person name="Kanchanasin P."/>
            <person name="Saeng-In P."/>
            <person name="Phongsopitanun W."/>
            <person name="Yuki M."/>
            <person name="Kudo T."/>
            <person name="Ohkuma M."/>
            <person name="Tanasupawat S."/>
        </authorList>
    </citation>
    <scope>NUCLEOTIDE SEQUENCE</scope>
    <source>
        <strain evidence="4">GKU 128</strain>
    </source>
</reference>
<keyword evidence="5" id="KW-1185">Reference proteome</keyword>
<keyword evidence="2" id="KW-0472">Membrane</keyword>
<comment type="caution">
    <text evidence="4">The sequence shown here is derived from an EMBL/GenBank/DDBJ whole genome shotgun (WGS) entry which is preliminary data.</text>
</comment>
<dbReference type="RefSeq" id="WP_208256039.1">
    <property type="nucleotide sequence ID" value="NZ_JAGEOJ010000005.1"/>
</dbReference>
<feature type="compositionally biased region" description="Basic and acidic residues" evidence="1">
    <location>
        <begin position="197"/>
        <end position="208"/>
    </location>
</feature>
<proteinExistence type="predicted"/>
<keyword evidence="2" id="KW-0812">Transmembrane</keyword>
<evidence type="ECO:0000313" key="4">
    <source>
        <dbReference type="EMBL" id="MBO2448408.1"/>
    </source>
</evidence>
<evidence type="ECO:0000259" key="3">
    <source>
        <dbReference type="Pfam" id="PF13559"/>
    </source>
</evidence>
<dbReference type="EMBL" id="JAGEOJ010000005">
    <property type="protein sequence ID" value="MBO2448408.1"/>
    <property type="molecule type" value="Genomic_DNA"/>
</dbReference>
<evidence type="ECO:0000256" key="2">
    <source>
        <dbReference type="SAM" id="Phobius"/>
    </source>
</evidence>
<gene>
    <name evidence="4" type="ORF">J4573_14995</name>
</gene>
<dbReference type="InterPro" id="IPR025403">
    <property type="entry name" value="TgpA-like_C"/>
</dbReference>
<feature type="domain" description="Protein-glutamine gamma-glutamyltransferase-like C-terminal" evidence="3">
    <location>
        <begin position="128"/>
        <end position="197"/>
    </location>
</feature>
<name>A0A939P9P7_9ACTN</name>
<sequence length="247" mass="27510">MIIDPIGRDEARELARRELEKPIYQRDKPSWLGRFFERLSDWLRGLFDRVSTPNAHGSTPGWISWAIIIVIALVAVALVLWVMRGRRLARSRAEALLDETPSTARDHRSAAEEYAAAGRWPEAIRERLRAIARDLEERAILGPRPGRTADELAAEAGEALPDLADDLRVGVRIFDDVWYGDRPGTADQYAELTRLDERVRATRPRPLESETGDGEGGDREPSDPGTEPWAPPVTASASTLADGGDQR</sequence>
<dbReference type="Pfam" id="PF13559">
    <property type="entry name" value="DUF4129"/>
    <property type="match status" value="1"/>
</dbReference>
<protein>
    <submittedName>
        <fullName evidence="4">DUF4129 domain-containing protein</fullName>
    </submittedName>
</protein>
<accession>A0A939P9P7</accession>
<feature type="transmembrane region" description="Helical" evidence="2">
    <location>
        <begin position="62"/>
        <end position="83"/>
    </location>
</feature>
<dbReference type="AlphaFoldDB" id="A0A939P9P7"/>
<dbReference type="Proteomes" id="UP000669179">
    <property type="component" value="Unassembled WGS sequence"/>
</dbReference>
<evidence type="ECO:0000313" key="5">
    <source>
        <dbReference type="Proteomes" id="UP000669179"/>
    </source>
</evidence>
<dbReference type="PROSITE" id="PS50244">
    <property type="entry name" value="S5A_REDUCTASE"/>
    <property type="match status" value="1"/>
</dbReference>
<keyword evidence="2" id="KW-1133">Transmembrane helix</keyword>